<feature type="transmembrane region" description="Helical" evidence="1">
    <location>
        <begin position="45"/>
        <end position="64"/>
    </location>
</feature>
<sequence length="96" mass="10646">METPKPLLESTGAYFTQTAIAFGVSFGSLAVGIACLPISVWQRSFLAICGLFLVTSCFNLAKVIRDQHETRQIRNRVDEARIEQMYVSHNPLQGVS</sequence>
<feature type="transmembrane region" description="Helical" evidence="1">
    <location>
        <begin position="12"/>
        <end position="39"/>
    </location>
</feature>
<gene>
    <name evidence="3" type="ORF">KIH27_15435</name>
</gene>
<dbReference type="InterPro" id="IPR008024">
    <property type="entry name" value="YiaAB"/>
</dbReference>
<dbReference type="PROSITE" id="PS51257">
    <property type="entry name" value="PROKAR_LIPOPROTEIN"/>
    <property type="match status" value="1"/>
</dbReference>
<name>A0ABS5RNC2_9MYCO</name>
<dbReference type="Proteomes" id="UP001519535">
    <property type="component" value="Unassembled WGS sequence"/>
</dbReference>
<evidence type="ECO:0000313" key="3">
    <source>
        <dbReference type="EMBL" id="MBS9534981.1"/>
    </source>
</evidence>
<feature type="domain" description="YiaAB two helix" evidence="2">
    <location>
        <begin position="14"/>
        <end position="66"/>
    </location>
</feature>
<dbReference type="Pfam" id="PF05360">
    <property type="entry name" value="YiaAB"/>
    <property type="match status" value="1"/>
</dbReference>
<evidence type="ECO:0000256" key="1">
    <source>
        <dbReference type="SAM" id="Phobius"/>
    </source>
</evidence>
<dbReference type="EMBL" id="JAHCLR010000034">
    <property type="protein sequence ID" value="MBS9534981.1"/>
    <property type="molecule type" value="Genomic_DNA"/>
</dbReference>
<accession>A0ABS5RNC2</accession>
<keyword evidence="1" id="KW-1133">Transmembrane helix</keyword>
<evidence type="ECO:0000313" key="4">
    <source>
        <dbReference type="Proteomes" id="UP001519535"/>
    </source>
</evidence>
<dbReference type="RefSeq" id="WP_214093845.1">
    <property type="nucleotide sequence ID" value="NZ_JAHCLR010000034.1"/>
</dbReference>
<organism evidence="3 4">
    <name type="scientific">Mycolicibacter acidiphilus</name>
    <dbReference type="NCBI Taxonomy" id="2835306"/>
    <lineage>
        <taxon>Bacteria</taxon>
        <taxon>Bacillati</taxon>
        <taxon>Actinomycetota</taxon>
        <taxon>Actinomycetes</taxon>
        <taxon>Mycobacteriales</taxon>
        <taxon>Mycobacteriaceae</taxon>
        <taxon>Mycolicibacter</taxon>
    </lineage>
</organism>
<keyword evidence="4" id="KW-1185">Reference proteome</keyword>
<keyword evidence="1" id="KW-0812">Transmembrane</keyword>
<reference evidence="3 4" key="1">
    <citation type="submission" date="2021-05" db="EMBL/GenBank/DDBJ databases">
        <title>Mycobacterium acidophilum sp. nov., an extremely acid-tolerant member of the genus Mycobacterium.</title>
        <authorList>
            <person name="Xia J."/>
        </authorList>
    </citation>
    <scope>NUCLEOTIDE SEQUENCE [LARGE SCALE GENOMIC DNA]</scope>
    <source>
        <strain evidence="3 4">M1</strain>
    </source>
</reference>
<keyword evidence="1" id="KW-0472">Membrane</keyword>
<evidence type="ECO:0000259" key="2">
    <source>
        <dbReference type="Pfam" id="PF05360"/>
    </source>
</evidence>
<comment type="caution">
    <text evidence="3">The sequence shown here is derived from an EMBL/GenBank/DDBJ whole genome shotgun (WGS) entry which is preliminary data.</text>
</comment>
<protein>
    <recommendedName>
        <fullName evidence="2">YiaAB two helix domain-containing protein</fullName>
    </recommendedName>
</protein>
<proteinExistence type="predicted"/>